<sequence length="134" mass="14288">MLLRPQATGHSRTPDAPPSSGGNLTWRLLVSRVQARSSRQRRVGHSAAKNEHPPPASSAGPDLLQQGLQAGRESVPGPPTATRGSNPRVCRPQPRTRSLSRPHATRVADASSNMQLRLLVRALLLDGGAGAQWC</sequence>
<comment type="caution">
    <text evidence="2">The sequence shown here is derived from an EMBL/GenBank/DDBJ whole genome shotgun (WGS) entry which is preliminary data.</text>
</comment>
<protein>
    <submittedName>
        <fullName evidence="2">Uncharacterized protein</fullName>
    </submittedName>
</protein>
<reference evidence="2" key="1">
    <citation type="journal article" date="2022" name="bioRxiv">
        <title>Sequencing and chromosome-scale assembly of the giantPleurodeles waltlgenome.</title>
        <authorList>
            <person name="Brown T."/>
            <person name="Elewa A."/>
            <person name="Iarovenko S."/>
            <person name="Subramanian E."/>
            <person name="Araus A.J."/>
            <person name="Petzold A."/>
            <person name="Susuki M."/>
            <person name="Suzuki K.-i.T."/>
            <person name="Hayashi T."/>
            <person name="Toyoda A."/>
            <person name="Oliveira C."/>
            <person name="Osipova E."/>
            <person name="Leigh N.D."/>
            <person name="Simon A."/>
            <person name="Yun M.H."/>
        </authorList>
    </citation>
    <scope>NUCLEOTIDE SEQUENCE</scope>
    <source>
        <strain evidence="2">20211129_DDA</strain>
        <tissue evidence="2">Liver</tissue>
    </source>
</reference>
<accession>A0AAV7UDL8</accession>
<feature type="region of interest" description="Disordered" evidence="1">
    <location>
        <begin position="1"/>
        <end position="109"/>
    </location>
</feature>
<keyword evidence="3" id="KW-1185">Reference proteome</keyword>
<evidence type="ECO:0000313" key="3">
    <source>
        <dbReference type="Proteomes" id="UP001066276"/>
    </source>
</evidence>
<evidence type="ECO:0000256" key="1">
    <source>
        <dbReference type="SAM" id="MobiDB-lite"/>
    </source>
</evidence>
<name>A0AAV7UDL8_PLEWA</name>
<gene>
    <name evidence="2" type="ORF">NDU88_002615</name>
</gene>
<feature type="compositionally biased region" description="Low complexity" evidence="1">
    <location>
        <begin position="27"/>
        <end position="37"/>
    </location>
</feature>
<dbReference type="AlphaFoldDB" id="A0AAV7UDL8"/>
<dbReference type="Proteomes" id="UP001066276">
    <property type="component" value="Chromosome 3_1"/>
</dbReference>
<dbReference type="EMBL" id="JANPWB010000005">
    <property type="protein sequence ID" value="KAJ1185828.1"/>
    <property type="molecule type" value="Genomic_DNA"/>
</dbReference>
<evidence type="ECO:0000313" key="2">
    <source>
        <dbReference type="EMBL" id="KAJ1185828.1"/>
    </source>
</evidence>
<proteinExistence type="predicted"/>
<organism evidence="2 3">
    <name type="scientific">Pleurodeles waltl</name>
    <name type="common">Iberian ribbed newt</name>
    <dbReference type="NCBI Taxonomy" id="8319"/>
    <lineage>
        <taxon>Eukaryota</taxon>
        <taxon>Metazoa</taxon>
        <taxon>Chordata</taxon>
        <taxon>Craniata</taxon>
        <taxon>Vertebrata</taxon>
        <taxon>Euteleostomi</taxon>
        <taxon>Amphibia</taxon>
        <taxon>Batrachia</taxon>
        <taxon>Caudata</taxon>
        <taxon>Salamandroidea</taxon>
        <taxon>Salamandridae</taxon>
        <taxon>Pleurodelinae</taxon>
        <taxon>Pleurodeles</taxon>
    </lineage>
</organism>